<reference evidence="3" key="1">
    <citation type="submission" date="2020-10" db="EMBL/GenBank/DDBJ databases">
        <title>Chromosome-scale genome assembly of the Allis shad, Alosa alosa.</title>
        <authorList>
            <person name="Margot Z."/>
            <person name="Christophe K."/>
            <person name="Cabau C."/>
            <person name="Louis A."/>
            <person name="Berthelot C."/>
            <person name="Parey E."/>
            <person name="Roest Crollius H."/>
            <person name="Montfort J."/>
            <person name="Robinson-Rechavi M."/>
            <person name="Bucao C."/>
            <person name="Bouchez O."/>
            <person name="Gislard M."/>
            <person name="Lluch J."/>
            <person name="Milhes M."/>
            <person name="Lampietro C."/>
            <person name="Lopez Roques C."/>
            <person name="Donnadieu C."/>
            <person name="Braasch I."/>
            <person name="Desvignes T."/>
            <person name="Postlethwait J."/>
            <person name="Bobe J."/>
            <person name="Guiguen Y."/>
        </authorList>
    </citation>
    <scope>NUCLEOTIDE SEQUENCE</scope>
    <source>
        <strain evidence="3">M-15738</strain>
        <tissue evidence="3">Blood</tissue>
    </source>
</reference>
<evidence type="ECO:0000256" key="1">
    <source>
        <dbReference type="ARBA" id="ARBA00006160"/>
    </source>
</evidence>
<organism evidence="3 4">
    <name type="scientific">Alosa alosa</name>
    <name type="common">allis shad</name>
    <dbReference type="NCBI Taxonomy" id="278164"/>
    <lineage>
        <taxon>Eukaryota</taxon>
        <taxon>Metazoa</taxon>
        <taxon>Chordata</taxon>
        <taxon>Craniata</taxon>
        <taxon>Vertebrata</taxon>
        <taxon>Euteleostomi</taxon>
        <taxon>Actinopterygii</taxon>
        <taxon>Neopterygii</taxon>
        <taxon>Teleostei</taxon>
        <taxon>Clupei</taxon>
        <taxon>Clupeiformes</taxon>
        <taxon>Clupeoidei</taxon>
        <taxon>Clupeidae</taxon>
        <taxon>Alosa</taxon>
    </lineage>
</organism>
<feature type="region of interest" description="Disordered" evidence="2">
    <location>
        <begin position="114"/>
        <end position="211"/>
    </location>
</feature>
<keyword evidence="4" id="KW-1185">Reference proteome</keyword>
<evidence type="ECO:0000313" key="4">
    <source>
        <dbReference type="Proteomes" id="UP000823561"/>
    </source>
</evidence>
<protein>
    <submittedName>
        <fullName evidence="3">Uncharacterized protein</fullName>
    </submittedName>
</protein>
<dbReference type="PANTHER" id="PTHR31402:SF2">
    <property type="entry name" value="UPF0711 PROTEIN C18ORF21"/>
    <property type="match status" value="1"/>
</dbReference>
<dbReference type="Proteomes" id="UP000823561">
    <property type="component" value="Chromosome 20"/>
</dbReference>
<feature type="compositionally biased region" description="Low complexity" evidence="2">
    <location>
        <begin position="161"/>
        <end position="182"/>
    </location>
</feature>
<dbReference type="Pfam" id="PF15719">
    <property type="entry name" value="Rmp24-like"/>
    <property type="match status" value="1"/>
</dbReference>
<accession>A0AAV6FQK2</accession>
<sequence length="211" mass="23445">MGKDSFLTEASLLYKDTCPELARFLMQTQQMDDDAASTEALCPFCFQWREPDNHRVRLRPKRRPSARLQRLLGREAKGHKLSLEQKDALCRFRRSSSCLMATCHTCNKTSRRAGPNRDFLTTLVKNPNTPRNAGKHKSPQSASKGTMSTPSSASSQKTPFSTPRVASSDSTSSSKSTGVKKSAFSRLKKLLMLEDSPKTKKGGLKDFLSAL</sequence>
<dbReference type="EMBL" id="JADWDJ010000020">
    <property type="protein sequence ID" value="KAG5264759.1"/>
    <property type="molecule type" value="Genomic_DNA"/>
</dbReference>
<dbReference type="InterPro" id="IPR029779">
    <property type="entry name" value="Rmp24-like"/>
</dbReference>
<proteinExistence type="inferred from homology"/>
<gene>
    <name evidence="3" type="ORF">AALO_G00257730</name>
</gene>
<feature type="compositionally biased region" description="Polar residues" evidence="2">
    <location>
        <begin position="139"/>
        <end position="160"/>
    </location>
</feature>
<comment type="caution">
    <text evidence="3">The sequence shown here is derived from an EMBL/GenBank/DDBJ whole genome shotgun (WGS) entry which is preliminary data.</text>
</comment>
<evidence type="ECO:0000313" key="3">
    <source>
        <dbReference type="EMBL" id="KAG5264759.1"/>
    </source>
</evidence>
<dbReference type="AlphaFoldDB" id="A0AAV6FQK2"/>
<comment type="similarity">
    <text evidence="1">Belongs to the UPF0711 family.</text>
</comment>
<evidence type="ECO:0000256" key="2">
    <source>
        <dbReference type="SAM" id="MobiDB-lite"/>
    </source>
</evidence>
<dbReference type="PANTHER" id="PTHR31402">
    <property type="entry name" value="UPF0711 PROTEIN C18ORF21"/>
    <property type="match status" value="1"/>
</dbReference>
<name>A0AAV6FQK2_9TELE</name>